<dbReference type="AlphaFoldDB" id="A0A8H4L815"/>
<dbReference type="OrthoDB" id="4392610at2759"/>
<reference evidence="1 2" key="1">
    <citation type="submission" date="2020-01" db="EMBL/GenBank/DDBJ databases">
        <title>Identification and distribution of gene clusters putatively required for synthesis of sphingolipid metabolism inhibitors in phylogenetically diverse species of the filamentous fungus Fusarium.</title>
        <authorList>
            <person name="Kim H.-S."/>
            <person name="Busman M."/>
            <person name="Brown D.W."/>
            <person name="Divon H."/>
            <person name="Uhlig S."/>
            <person name="Proctor R.H."/>
        </authorList>
    </citation>
    <scope>NUCLEOTIDE SEQUENCE [LARGE SCALE GENOMIC DNA]</scope>
    <source>
        <strain evidence="1 2">NRRL 20459</strain>
    </source>
</reference>
<evidence type="ECO:0000313" key="2">
    <source>
        <dbReference type="Proteomes" id="UP000554235"/>
    </source>
</evidence>
<gene>
    <name evidence="1" type="ORF">FALBO_10189</name>
</gene>
<accession>A0A8H4L815</accession>
<protein>
    <submittedName>
        <fullName evidence="1">Complex 1</fullName>
    </submittedName>
</protein>
<comment type="caution">
    <text evidence="1">The sequence shown here is derived from an EMBL/GenBank/DDBJ whole genome shotgun (WGS) entry which is preliminary data.</text>
</comment>
<evidence type="ECO:0000313" key="1">
    <source>
        <dbReference type="EMBL" id="KAF4462994.1"/>
    </source>
</evidence>
<organism evidence="1 2">
    <name type="scientific">Fusarium albosuccineum</name>
    <dbReference type="NCBI Taxonomy" id="1237068"/>
    <lineage>
        <taxon>Eukaryota</taxon>
        <taxon>Fungi</taxon>
        <taxon>Dikarya</taxon>
        <taxon>Ascomycota</taxon>
        <taxon>Pezizomycotina</taxon>
        <taxon>Sordariomycetes</taxon>
        <taxon>Hypocreomycetidae</taxon>
        <taxon>Hypocreales</taxon>
        <taxon>Nectriaceae</taxon>
        <taxon>Fusarium</taxon>
        <taxon>Fusarium decemcellulare species complex</taxon>
    </lineage>
</organism>
<dbReference type="EMBL" id="JAADYS010001440">
    <property type="protein sequence ID" value="KAF4462994.1"/>
    <property type="molecule type" value="Genomic_DNA"/>
</dbReference>
<keyword evidence="2" id="KW-1185">Reference proteome</keyword>
<name>A0A8H4L815_9HYPO</name>
<dbReference type="Proteomes" id="UP000554235">
    <property type="component" value="Unassembled WGS sequence"/>
</dbReference>
<proteinExistence type="predicted"/>
<sequence length="98" mass="11678">MATNIEIVHAYRHLYRSLLKAVQYATPSRFIALEQLRTAFRDRGATFDPRGVKRTIWFLEAAAKERGMEHKILKNLLFVHSRRFSQRKPWHKVQPDMK</sequence>